<dbReference type="EMBL" id="CP128399">
    <property type="protein sequence ID" value="WJW66558.1"/>
    <property type="molecule type" value="Genomic_DNA"/>
</dbReference>
<dbReference type="EC" id="7.3.2.7" evidence="8"/>
<keyword evidence="4" id="KW-0059">Arsenical resistance</keyword>
<comment type="similarity">
    <text evidence="1">Belongs to the arsA ATPase family.</text>
</comment>
<keyword evidence="3" id="KW-0067">ATP-binding</keyword>
<dbReference type="Proteomes" id="UP000521676">
    <property type="component" value="Unassembled WGS sequence"/>
</dbReference>
<dbReference type="SUPFAM" id="SSF52540">
    <property type="entry name" value="P-loop containing nucleoside triphosphate hydrolases"/>
    <property type="match status" value="1"/>
</dbReference>
<dbReference type="Gene3D" id="2.60.40.790">
    <property type="match status" value="1"/>
</dbReference>
<evidence type="ECO:0000313" key="12">
    <source>
        <dbReference type="EMBL" id="WJW66558.1"/>
    </source>
</evidence>
<dbReference type="GO" id="GO:0016887">
    <property type="term" value="F:ATP hydrolysis activity"/>
    <property type="evidence" value="ECO:0007669"/>
    <property type="project" value="InterPro"/>
</dbReference>
<dbReference type="GO" id="GO:0015446">
    <property type="term" value="F:ATPase-coupled arsenite transmembrane transporter activity"/>
    <property type="evidence" value="ECO:0007669"/>
    <property type="project" value="UniProtKB-EC"/>
</dbReference>
<reference evidence="11 13" key="1">
    <citation type="submission" date="2020-06" db="EMBL/GenBank/DDBJ databases">
        <title>Anoxygenic phototrophic Chloroflexota member uses a Type I reaction center.</title>
        <authorList>
            <person name="Tsuji J.M."/>
            <person name="Shaw N.A."/>
            <person name="Nagashima S."/>
            <person name="Venkiteswaran J."/>
            <person name="Schiff S.L."/>
            <person name="Hanada S."/>
            <person name="Tank M."/>
            <person name="Neufeld J.D."/>
        </authorList>
    </citation>
    <scope>NUCLEOTIDE SEQUENCE [LARGE SCALE GENOMIC DNA]</scope>
    <source>
        <strain evidence="11">L227-S17</strain>
    </source>
</reference>
<dbReference type="Proteomes" id="UP001431572">
    <property type="component" value="Chromosome 1"/>
</dbReference>
<protein>
    <recommendedName>
        <fullName evidence="8">arsenite-transporting ATPase</fullName>
        <ecNumber evidence="8">7.3.2.7</ecNumber>
    </recommendedName>
</protein>
<evidence type="ECO:0000256" key="6">
    <source>
        <dbReference type="ARBA" id="ARBA00052296"/>
    </source>
</evidence>
<evidence type="ECO:0000313" key="14">
    <source>
        <dbReference type="Proteomes" id="UP001431572"/>
    </source>
</evidence>
<keyword evidence="14" id="KW-1185">Reference proteome</keyword>
<dbReference type="InterPro" id="IPR025723">
    <property type="entry name" value="ArsA/GET3_ATPase-like"/>
</dbReference>
<dbReference type="AlphaFoldDB" id="A0A8T7LYV6"/>
<dbReference type="PANTHER" id="PTHR10803:SF3">
    <property type="entry name" value="ATPASE GET3"/>
    <property type="match status" value="1"/>
</dbReference>
<gene>
    <name evidence="11" type="ORF">HXX08_02205</name>
    <name evidence="12" type="ORF">OZ401_002361</name>
</gene>
<dbReference type="Gene3D" id="3.40.50.300">
    <property type="entry name" value="P-loop containing nucleotide triphosphate hydrolases"/>
    <property type="match status" value="1"/>
</dbReference>
<dbReference type="RefSeq" id="WP_341468447.1">
    <property type="nucleotide sequence ID" value="NZ_CP128399.1"/>
</dbReference>
<comment type="function">
    <text evidence="7">Anion-transporting ATPase. Catalyzes the extrusion of arsenite.</text>
</comment>
<dbReference type="FunFam" id="3.40.50.300:FF:001801">
    <property type="entry name" value="Putative arsenical pump-driving ATPase"/>
    <property type="match status" value="1"/>
</dbReference>
<evidence type="ECO:0000313" key="11">
    <source>
        <dbReference type="EMBL" id="NWJ44669.1"/>
    </source>
</evidence>
<dbReference type="InterPro" id="IPR008978">
    <property type="entry name" value="HSP20-like_chaperone"/>
</dbReference>
<dbReference type="Pfam" id="PF02374">
    <property type="entry name" value="ArsA_ATPase"/>
    <property type="match status" value="1"/>
</dbReference>
<dbReference type="Pfam" id="PF17886">
    <property type="entry name" value="ArsA_HSP20"/>
    <property type="match status" value="1"/>
</dbReference>
<keyword evidence="2" id="KW-0547">Nucleotide-binding</keyword>
<dbReference type="InterPro" id="IPR016300">
    <property type="entry name" value="ATPase_ArsA/GET3"/>
</dbReference>
<accession>A0A8T7LYV6</accession>
<dbReference type="PANTHER" id="PTHR10803">
    <property type="entry name" value="ARSENICAL PUMP-DRIVING ATPASE ARSENITE-TRANSLOCATING ATPASE"/>
    <property type="match status" value="1"/>
</dbReference>
<dbReference type="CDD" id="cd02035">
    <property type="entry name" value="ArsA"/>
    <property type="match status" value="1"/>
</dbReference>
<feature type="domain" description="ArsA/GET3 Anion-transporting ATPase-like" evidence="9">
    <location>
        <begin position="3"/>
        <end position="301"/>
    </location>
</feature>
<evidence type="ECO:0000256" key="2">
    <source>
        <dbReference type="ARBA" id="ARBA00022741"/>
    </source>
</evidence>
<evidence type="ECO:0000256" key="8">
    <source>
        <dbReference type="ARBA" id="ARBA00066752"/>
    </source>
</evidence>
<evidence type="ECO:0000256" key="1">
    <source>
        <dbReference type="ARBA" id="ARBA00011040"/>
    </source>
</evidence>
<reference evidence="12" key="2">
    <citation type="journal article" date="2024" name="Nature">
        <title>Anoxygenic phototroph of the Chloroflexota uses a type I reaction centre.</title>
        <authorList>
            <person name="Tsuji J.M."/>
            <person name="Shaw N.A."/>
            <person name="Nagashima S."/>
            <person name="Venkiteswaran J.J."/>
            <person name="Schiff S.L."/>
            <person name="Watanabe T."/>
            <person name="Fukui M."/>
            <person name="Hanada S."/>
            <person name="Tank M."/>
            <person name="Neufeld J.D."/>
        </authorList>
    </citation>
    <scope>NUCLEOTIDE SEQUENCE</scope>
    <source>
        <strain evidence="12">L227-S17</strain>
    </source>
</reference>
<dbReference type="NCBIfam" id="TIGR00345">
    <property type="entry name" value="GET3_arsA_TRC40"/>
    <property type="match status" value="1"/>
</dbReference>
<keyword evidence="5" id="KW-1278">Translocase</keyword>
<sequence length="415" mass="46714">MGTRVIIYSGKGGTGKTTISAASASLIASRGKKVLIMSSDPAHSLSDVIGKAISRDEVTELAPNLFGLEVDTVYEMRKSMGGFQKFMANAYEGRGVDSSVAAELSNQPGMDEILALNRLLIEYKSNKWDCIIVDTAPTGNTLRLLAYPEMIIGGTSGKNFFKVYRGFSSFVRPFRQQTPNDEFFKEVNNLMEMMNELSAFIVADDVSVRLVLNPEKLPVMETKRAYTFLSLYGIKMDSVIINKILPREKQLGAYFDYWVELQAKYIKEIEESFNPMPIFGSILEDEEPIGVNKLIPVADKLFGTSDPIQKLYDHPLIWLEEMTANPRAPKETHRRLCVRLPFIDEQDELYIAHNGTDVNVTAGRLQRAVSLPRVLVHSDLVNFYYEDGILKMEFSEKPPEEIAWTDDPFFVGSNK</sequence>
<evidence type="ECO:0000256" key="4">
    <source>
        <dbReference type="ARBA" id="ARBA00022849"/>
    </source>
</evidence>
<evidence type="ECO:0000256" key="7">
    <source>
        <dbReference type="ARBA" id="ARBA00059736"/>
    </source>
</evidence>
<dbReference type="GO" id="GO:0005524">
    <property type="term" value="F:ATP binding"/>
    <property type="evidence" value="ECO:0007669"/>
    <property type="project" value="UniProtKB-KW"/>
</dbReference>
<evidence type="ECO:0000256" key="5">
    <source>
        <dbReference type="ARBA" id="ARBA00022967"/>
    </source>
</evidence>
<proteinExistence type="inferred from homology"/>
<evidence type="ECO:0000259" key="10">
    <source>
        <dbReference type="Pfam" id="PF17886"/>
    </source>
</evidence>
<dbReference type="EMBL" id="JACATZ010000001">
    <property type="protein sequence ID" value="NWJ44669.1"/>
    <property type="molecule type" value="Genomic_DNA"/>
</dbReference>
<organism evidence="11 13">
    <name type="scientific">Candidatus Chlorohelix allophototropha</name>
    <dbReference type="NCBI Taxonomy" id="3003348"/>
    <lineage>
        <taxon>Bacteria</taxon>
        <taxon>Bacillati</taxon>
        <taxon>Chloroflexota</taxon>
        <taxon>Chloroflexia</taxon>
        <taxon>Candidatus Chloroheliales</taxon>
        <taxon>Candidatus Chloroheliaceae</taxon>
        <taxon>Candidatus Chlorohelix</taxon>
    </lineage>
</organism>
<dbReference type="InterPro" id="IPR027417">
    <property type="entry name" value="P-loop_NTPase"/>
</dbReference>
<dbReference type="InterPro" id="IPR040612">
    <property type="entry name" value="ArsA_HSP20-like"/>
</dbReference>
<name>A0A8T7LYV6_9CHLR</name>
<evidence type="ECO:0000313" key="13">
    <source>
        <dbReference type="Proteomes" id="UP000521676"/>
    </source>
</evidence>
<feature type="domain" description="ArsA HSP20-like" evidence="10">
    <location>
        <begin position="332"/>
        <end position="394"/>
    </location>
</feature>
<evidence type="ECO:0000259" key="9">
    <source>
        <dbReference type="Pfam" id="PF02374"/>
    </source>
</evidence>
<evidence type="ECO:0000256" key="3">
    <source>
        <dbReference type="ARBA" id="ARBA00022840"/>
    </source>
</evidence>
<comment type="catalytic activity">
    <reaction evidence="6">
        <text>arsenite(in) + ATP + H2O = arsenite(out) + ADP + phosphate + H(+)</text>
        <dbReference type="Rhea" id="RHEA:11348"/>
        <dbReference type="ChEBI" id="CHEBI:15377"/>
        <dbReference type="ChEBI" id="CHEBI:15378"/>
        <dbReference type="ChEBI" id="CHEBI:29242"/>
        <dbReference type="ChEBI" id="CHEBI:30616"/>
        <dbReference type="ChEBI" id="CHEBI:43474"/>
        <dbReference type="ChEBI" id="CHEBI:456216"/>
        <dbReference type="EC" id="7.3.2.7"/>
    </reaction>
</comment>